<dbReference type="PROSITE" id="PS50883">
    <property type="entry name" value="EAL"/>
    <property type="match status" value="1"/>
</dbReference>
<keyword evidence="13" id="KW-1185">Reference proteome</keyword>
<evidence type="ECO:0000256" key="7">
    <source>
        <dbReference type="ARBA" id="ARBA00022989"/>
    </source>
</evidence>
<evidence type="ECO:0000256" key="5">
    <source>
        <dbReference type="ARBA" id="ARBA00022692"/>
    </source>
</evidence>
<dbReference type="EMBL" id="JAPVOI010000004">
    <property type="protein sequence ID" value="MCZ4092294.1"/>
    <property type="molecule type" value="Genomic_DNA"/>
</dbReference>
<dbReference type="InterPro" id="IPR024744">
    <property type="entry name" value="CSS-motif_dom"/>
</dbReference>
<evidence type="ECO:0000256" key="4">
    <source>
        <dbReference type="ARBA" id="ARBA00022636"/>
    </source>
</evidence>
<evidence type="ECO:0000256" key="9">
    <source>
        <dbReference type="ARBA" id="ARBA00034290"/>
    </source>
</evidence>
<accession>A0ABT4KK61</accession>
<keyword evidence="3" id="KW-1003">Cell membrane</keyword>
<evidence type="ECO:0000256" key="10">
    <source>
        <dbReference type="SAM" id="Phobius"/>
    </source>
</evidence>
<sequence>MNRQRVVIVAVALAVIGAIIPIAAMLYVSWNLAVRAEQDRLELFAERAITRANRSFAEARLVLFTIADSGVEPCSPDHIARMRLAVFDSRAVEEMGYFENRLLRCTSWGVTEGAVEQAGADYVTPDGIAVTIRIQPAVSGGKPMMALHHRNYNVLVDPLRFVDVILDEDITLAIVGANGTLVSALNAPDPALIKSIIAAPRIGIDENNLFAVARRDGWLAIATAPRTGMRKDLRRQQMMLLPVGAFIAAFIVGIVYWLSKKRLSPLGELTLAVQNREFIVHYQPIVALKTHICVGAEALVRWRRPDGSIVRPDLFIPLAEESGLILPITDQVIQAVVSDLGKLLVADRGLHIAINLSVSDLKTGRFLSVIENALDHTGIHNEQIWLEVTERGLMDIESARETITAARARGHMVAIDDFGTGYSSLQYLQGLPLDALKIDKTFIDTVGRDTATSSVTPHIIDMAKTLSLVAVAEGVKTKEQADSLAALGVAFGQGWFFARPLPLEEFIAFYHQSKHQYGASPDVLPRMPAYGMVP</sequence>
<dbReference type="RefSeq" id="WP_269282493.1">
    <property type="nucleotide sequence ID" value="NZ_JAPVOI010000004.1"/>
</dbReference>
<evidence type="ECO:0000259" key="11">
    <source>
        <dbReference type="PROSITE" id="PS50883"/>
    </source>
</evidence>
<evidence type="ECO:0000256" key="2">
    <source>
        <dbReference type="ARBA" id="ARBA00012282"/>
    </source>
</evidence>
<evidence type="ECO:0000256" key="8">
    <source>
        <dbReference type="ARBA" id="ARBA00023136"/>
    </source>
</evidence>
<dbReference type="InterPro" id="IPR001633">
    <property type="entry name" value="EAL_dom"/>
</dbReference>
<dbReference type="PANTHER" id="PTHR33121">
    <property type="entry name" value="CYCLIC DI-GMP PHOSPHODIESTERASE PDEF"/>
    <property type="match status" value="1"/>
</dbReference>
<dbReference type="SMART" id="SM00052">
    <property type="entry name" value="EAL"/>
    <property type="match status" value="1"/>
</dbReference>
<keyword evidence="5 10" id="KW-0812">Transmembrane</keyword>
<comment type="catalytic activity">
    <reaction evidence="9">
        <text>3',3'-c-di-GMP + H2O = 5'-phosphoguanylyl(3'-&gt;5')guanosine + H(+)</text>
        <dbReference type="Rhea" id="RHEA:24902"/>
        <dbReference type="ChEBI" id="CHEBI:15377"/>
        <dbReference type="ChEBI" id="CHEBI:15378"/>
        <dbReference type="ChEBI" id="CHEBI:58754"/>
        <dbReference type="ChEBI" id="CHEBI:58805"/>
        <dbReference type="EC" id="3.1.4.52"/>
    </reaction>
</comment>
<keyword evidence="7 10" id="KW-1133">Transmembrane helix</keyword>
<protein>
    <recommendedName>
        <fullName evidence="2">cyclic-guanylate-specific phosphodiesterase</fullName>
        <ecNumber evidence="2">3.1.4.52</ecNumber>
    </recommendedName>
</protein>
<feature type="transmembrane region" description="Helical" evidence="10">
    <location>
        <begin position="6"/>
        <end position="30"/>
    </location>
</feature>
<comment type="caution">
    <text evidence="12">The sequence shown here is derived from an EMBL/GenBank/DDBJ whole genome shotgun (WGS) entry which is preliminary data.</text>
</comment>
<evidence type="ECO:0000313" key="12">
    <source>
        <dbReference type="EMBL" id="MCZ4092294.1"/>
    </source>
</evidence>
<gene>
    <name evidence="12" type="ORF">O3W52_20140</name>
</gene>
<dbReference type="Gene3D" id="3.20.20.450">
    <property type="entry name" value="EAL domain"/>
    <property type="match status" value="1"/>
</dbReference>
<dbReference type="Pfam" id="PF12792">
    <property type="entry name" value="CSS-motif"/>
    <property type="match status" value="1"/>
</dbReference>
<feature type="domain" description="EAL" evidence="11">
    <location>
        <begin position="262"/>
        <end position="514"/>
    </location>
</feature>
<keyword evidence="4" id="KW-0973">c-di-GMP</keyword>
<dbReference type="CDD" id="cd01948">
    <property type="entry name" value="EAL"/>
    <property type="match status" value="1"/>
</dbReference>
<evidence type="ECO:0000256" key="1">
    <source>
        <dbReference type="ARBA" id="ARBA00004651"/>
    </source>
</evidence>
<organism evidence="12 13">
    <name type="scientific">Sinorhizobium psoraleae</name>
    <dbReference type="NCBI Taxonomy" id="520838"/>
    <lineage>
        <taxon>Bacteria</taxon>
        <taxon>Pseudomonadati</taxon>
        <taxon>Pseudomonadota</taxon>
        <taxon>Alphaproteobacteria</taxon>
        <taxon>Hyphomicrobiales</taxon>
        <taxon>Rhizobiaceae</taxon>
        <taxon>Sinorhizobium/Ensifer group</taxon>
        <taxon>Sinorhizobium</taxon>
    </lineage>
</organism>
<dbReference type="InterPro" id="IPR035919">
    <property type="entry name" value="EAL_sf"/>
</dbReference>
<keyword evidence="6" id="KW-0378">Hydrolase</keyword>
<evidence type="ECO:0000256" key="3">
    <source>
        <dbReference type="ARBA" id="ARBA00022475"/>
    </source>
</evidence>
<keyword evidence="8 10" id="KW-0472">Membrane</keyword>
<reference evidence="12" key="1">
    <citation type="submission" date="2022-10" db="EMBL/GenBank/DDBJ databases">
        <title>Whole genome sequencing of three plant growth promoting bacteria isolated from Vachellia tortilis subsp. raddiana in Morocco.</title>
        <authorList>
            <person name="Hnini M."/>
            <person name="Zouagui R."/>
            <person name="Zouagui H."/>
            <person name="Chemao Elfihri M.-W."/>
            <person name="Ibrahimi A."/>
            <person name="Sbabou L."/>
            <person name="Aurag J."/>
        </authorList>
    </citation>
    <scope>NUCLEOTIDE SEQUENCE</scope>
    <source>
        <strain evidence="12">LMR678</strain>
    </source>
</reference>
<evidence type="ECO:0000313" key="13">
    <source>
        <dbReference type="Proteomes" id="UP001079430"/>
    </source>
</evidence>
<dbReference type="Proteomes" id="UP001079430">
    <property type="component" value="Unassembled WGS sequence"/>
</dbReference>
<dbReference type="InterPro" id="IPR050706">
    <property type="entry name" value="Cyclic-di-GMP_PDE-like"/>
</dbReference>
<comment type="subcellular location">
    <subcellularLocation>
        <location evidence="1">Cell membrane</location>
        <topology evidence="1">Multi-pass membrane protein</topology>
    </subcellularLocation>
</comment>
<proteinExistence type="predicted"/>
<dbReference type="Pfam" id="PF00563">
    <property type="entry name" value="EAL"/>
    <property type="match status" value="1"/>
</dbReference>
<evidence type="ECO:0000256" key="6">
    <source>
        <dbReference type="ARBA" id="ARBA00022801"/>
    </source>
</evidence>
<dbReference type="SUPFAM" id="SSF141868">
    <property type="entry name" value="EAL domain-like"/>
    <property type="match status" value="1"/>
</dbReference>
<dbReference type="PANTHER" id="PTHR33121:SF79">
    <property type="entry name" value="CYCLIC DI-GMP PHOSPHODIESTERASE PDED-RELATED"/>
    <property type="match status" value="1"/>
</dbReference>
<name>A0ABT4KK61_9HYPH</name>
<feature type="transmembrane region" description="Helical" evidence="10">
    <location>
        <begin position="239"/>
        <end position="258"/>
    </location>
</feature>
<dbReference type="EC" id="3.1.4.52" evidence="2"/>